<evidence type="ECO:0000313" key="2">
    <source>
        <dbReference type="Proteomes" id="UP001162164"/>
    </source>
</evidence>
<comment type="caution">
    <text evidence="1">The sequence shown here is derived from an EMBL/GenBank/DDBJ whole genome shotgun (WGS) entry which is preliminary data.</text>
</comment>
<keyword evidence="2" id="KW-1185">Reference proteome</keyword>
<gene>
    <name evidence="1" type="ORF">NQ317_011021</name>
</gene>
<proteinExistence type="predicted"/>
<evidence type="ECO:0000313" key="1">
    <source>
        <dbReference type="EMBL" id="KAJ8966116.1"/>
    </source>
</evidence>
<reference evidence="1" key="1">
    <citation type="journal article" date="2023" name="Insect Mol. Biol.">
        <title>Genome sequencing provides insights into the evolution of gene families encoding plant cell wall-degrading enzymes in longhorned beetles.</title>
        <authorList>
            <person name="Shin N.R."/>
            <person name="Okamura Y."/>
            <person name="Kirsch R."/>
            <person name="Pauchet Y."/>
        </authorList>
    </citation>
    <scope>NUCLEOTIDE SEQUENCE</scope>
    <source>
        <strain evidence="1">MMC_N1</strain>
    </source>
</reference>
<accession>A0ABQ9IUI6</accession>
<organism evidence="1 2">
    <name type="scientific">Molorchus minor</name>
    <dbReference type="NCBI Taxonomy" id="1323400"/>
    <lineage>
        <taxon>Eukaryota</taxon>
        <taxon>Metazoa</taxon>
        <taxon>Ecdysozoa</taxon>
        <taxon>Arthropoda</taxon>
        <taxon>Hexapoda</taxon>
        <taxon>Insecta</taxon>
        <taxon>Pterygota</taxon>
        <taxon>Neoptera</taxon>
        <taxon>Endopterygota</taxon>
        <taxon>Coleoptera</taxon>
        <taxon>Polyphaga</taxon>
        <taxon>Cucujiformia</taxon>
        <taxon>Chrysomeloidea</taxon>
        <taxon>Cerambycidae</taxon>
        <taxon>Lamiinae</taxon>
        <taxon>Monochamini</taxon>
        <taxon>Molorchus</taxon>
    </lineage>
</organism>
<name>A0ABQ9IUI6_9CUCU</name>
<protein>
    <submittedName>
        <fullName evidence="1">Uncharacterized protein</fullName>
    </submittedName>
</protein>
<sequence>MYAEGLKTDIDPGHTINNSSGVMFYLSHFGDLIQRIEAIRISYHNHHCLRPSVAEVSPLFQANGCTIYLLNACNAIEIIENPEWVSGV</sequence>
<dbReference type="EMBL" id="JAPWTJ010002444">
    <property type="protein sequence ID" value="KAJ8966116.1"/>
    <property type="molecule type" value="Genomic_DNA"/>
</dbReference>
<dbReference type="Proteomes" id="UP001162164">
    <property type="component" value="Unassembled WGS sequence"/>
</dbReference>